<feature type="transmembrane region" description="Helical" evidence="7">
    <location>
        <begin position="297"/>
        <end position="318"/>
    </location>
</feature>
<comment type="subcellular location">
    <subcellularLocation>
        <location evidence="1">Cell membrane</location>
        <topology evidence="1">Multi-pass membrane protein</topology>
    </subcellularLocation>
</comment>
<keyword evidence="4 7" id="KW-0812">Transmembrane</keyword>
<feature type="transmembrane region" description="Helical" evidence="7">
    <location>
        <begin position="192"/>
        <end position="211"/>
    </location>
</feature>
<dbReference type="PANTHER" id="PTHR43141">
    <property type="entry name" value="CYTOCHROME BD2 SUBUNIT II"/>
    <property type="match status" value="1"/>
</dbReference>
<evidence type="ECO:0000256" key="3">
    <source>
        <dbReference type="ARBA" id="ARBA00022475"/>
    </source>
</evidence>
<feature type="transmembrane region" description="Helical" evidence="7">
    <location>
        <begin position="84"/>
        <end position="105"/>
    </location>
</feature>
<dbReference type="Pfam" id="PF02322">
    <property type="entry name" value="Cyt_bd_oxida_II"/>
    <property type="match status" value="1"/>
</dbReference>
<keyword evidence="6 7" id="KW-0472">Membrane</keyword>
<evidence type="ECO:0000256" key="1">
    <source>
        <dbReference type="ARBA" id="ARBA00004651"/>
    </source>
</evidence>
<name>A0ABZ0I7D2_9GAMM</name>
<protein>
    <submittedName>
        <fullName evidence="8">Cytochrome d ubiquinol oxidase subunit II</fullName>
    </submittedName>
</protein>
<feature type="transmembrane region" description="Helical" evidence="7">
    <location>
        <begin position="263"/>
        <end position="282"/>
    </location>
</feature>
<feature type="transmembrane region" description="Helical" evidence="7">
    <location>
        <begin position="160"/>
        <end position="180"/>
    </location>
</feature>
<evidence type="ECO:0000256" key="6">
    <source>
        <dbReference type="ARBA" id="ARBA00023136"/>
    </source>
</evidence>
<dbReference type="RefSeq" id="WP_407349372.1">
    <property type="nucleotide sequence ID" value="NZ_CP136864.1"/>
</dbReference>
<feature type="transmembrane region" description="Helical" evidence="7">
    <location>
        <begin position="117"/>
        <end position="140"/>
    </location>
</feature>
<dbReference type="Proteomes" id="UP001626537">
    <property type="component" value="Chromosome"/>
</dbReference>
<sequence>MNLDLPLIWAGLLSLGVFIYVALDGFDLGVGLLFPFLATDADRDVAMNSVAPVWDGNETWLILGGGGLFAAFPLAYAIVMPALYAPFIIMLLALVFRGVAFEYRWRDKSHERIWDTSFVFGSFMATFMQGIVLGTFVQGIEVEGRAYAGGWWDWLTPFTVMTGIALCVGYSLLGSGWLILKTEGGIRAQAYRFATLTAIGTFFFVCIVSLWTPFLSPEIYARWFTSPNIYFVAPIPLLTLLVAGLIARGIFKQIDSIIYPSTIVLLGLCFIGLGVGLTPYIVPRAVTIHEAAAPDSSLMFMLVGALIMLPLILGYTGYSYWIFRGKVRHGDAGYHS</sequence>
<feature type="transmembrane region" description="Helical" evidence="7">
    <location>
        <begin position="231"/>
        <end position="251"/>
    </location>
</feature>
<keyword evidence="5 7" id="KW-1133">Transmembrane helix</keyword>
<keyword evidence="9" id="KW-1185">Reference proteome</keyword>
<proteinExistence type="inferred from homology"/>
<evidence type="ECO:0000256" key="2">
    <source>
        <dbReference type="ARBA" id="ARBA00007543"/>
    </source>
</evidence>
<dbReference type="EMBL" id="CP136864">
    <property type="protein sequence ID" value="WOJ94739.1"/>
    <property type="molecule type" value="Genomic_DNA"/>
</dbReference>
<dbReference type="InterPro" id="IPR003317">
    <property type="entry name" value="Cyt-d_oxidase_su2"/>
</dbReference>
<evidence type="ECO:0000256" key="7">
    <source>
        <dbReference type="SAM" id="Phobius"/>
    </source>
</evidence>
<evidence type="ECO:0000256" key="5">
    <source>
        <dbReference type="ARBA" id="ARBA00022989"/>
    </source>
</evidence>
<evidence type="ECO:0000313" key="8">
    <source>
        <dbReference type="EMBL" id="WOJ94739.1"/>
    </source>
</evidence>
<organism evidence="8 9">
    <name type="scientific">Congregibacter variabilis</name>
    <dbReference type="NCBI Taxonomy" id="3081200"/>
    <lineage>
        <taxon>Bacteria</taxon>
        <taxon>Pseudomonadati</taxon>
        <taxon>Pseudomonadota</taxon>
        <taxon>Gammaproteobacteria</taxon>
        <taxon>Cellvibrionales</taxon>
        <taxon>Halieaceae</taxon>
        <taxon>Congregibacter</taxon>
    </lineage>
</organism>
<reference evidence="8 9" key="1">
    <citation type="submission" date="2023-10" db="EMBL/GenBank/DDBJ databases">
        <title>Two novel species belonging to the OM43/NOR5 clade.</title>
        <authorList>
            <person name="Park M."/>
        </authorList>
    </citation>
    <scope>NUCLEOTIDE SEQUENCE [LARGE SCALE GENOMIC DNA]</scope>
    <source>
        <strain evidence="8 9">IMCC43200</strain>
    </source>
</reference>
<comment type="similarity">
    <text evidence="2">Belongs to the cytochrome ubiquinol oxidase subunit 2 family.</text>
</comment>
<gene>
    <name evidence="8" type="primary">cydB</name>
    <name evidence="8" type="ORF">R0135_06125</name>
</gene>
<dbReference type="PANTHER" id="PTHR43141:SF4">
    <property type="entry name" value="CYTOCHROME BD2 SUBUNIT II"/>
    <property type="match status" value="1"/>
</dbReference>
<accession>A0ABZ0I7D2</accession>
<evidence type="ECO:0000256" key="4">
    <source>
        <dbReference type="ARBA" id="ARBA00022692"/>
    </source>
</evidence>
<evidence type="ECO:0000313" key="9">
    <source>
        <dbReference type="Proteomes" id="UP001626537"/>
    </source>
</evidence>
<keyword evidence="3" id="KW-1003">Cell membrane</keyword>
<dbReference type="NCBIfam" id="TIGR00203">
    <property type="entry name" value="cydB"/>
    <property type="match status" value="1"/>
</dbReference>
<feature type="transmembrane region" description="Helical" evidence="7">
    <location>
        <begin position="12"/>
        <end position="38"/>
    </location>
</feature>